<dbReference type="AlphaFoldDB" id="A0A7L4FGU2"/>
<sequence>RSLVGLVLGLVLATLYGALVLLAQGHNIWYCLVTTITLGAGLGLGMAFSVKTRVTVLLSLPYVFTKEGKTLMLLLALGLAVQGPCSNILHNFSRAAESLSCGAELALNQTAERVQRAQDPLLKVLAKIKEIAQEAKVVGDHVRKFFRSIMDSISHVGRVLHNVWHWLANMGKVCNEELGSPYRRCVQLFDKARDDCFRAIPFLFFLCYIVSAFKPLCGLAKIGLLFCVIPQYIASFLKENIAEPVADSLDRVRREFEFNISASHRFDVSLNASKTLNEVALDIMEEVHVRMQPTSELLGIFTHVSFVAILYVYLQALRYHHQYLHDEAFDNIYITRRFVRLDLRQAEQGKPTVLPLSAWERSRYIPPAALWLCQQEQRRYGLQLVGVLRHVLLGLSIILADYGLFWLLDLIRHQLRGEIVARAPVVMGVTINGTGYTSDIFRDLVSAFDVLQEGNVSVVSQRCLLYPVEPDYTTYLSMGLLYGICLFIAVFGGYVARLRRVVCAAYYPRREQERVVFLHATILARRVGLARVLRQAATQHVADAKQGGRVLRFLTTR</sequence>
<dbReference type="PANTHER" id="PTHR21041">
    <property type="entry name" value="DENDRITIC CELL-SPECIFIC TRANSMEMBRANE PROTEIN"/>
    <property type="match status" value="1"/>
</dbReference>
<dbReference type="Pfam" id="PF26039">
    <property type="entry name" value="Dcst2"/>
    <property type="match status" value="1"/>
</dbReference>
<evidence type="ECO:0000256" key="5">
    <source>
        <dbReference type="SAM" id="Phobius"/>
    </source>
</evidence>
<feature type="transmembrane region" description="Helical" evidence="5">
    <location>
        <begin position="27"/>
        <end position="50"/>
    </location>
</feature>
<evidence type="ECO:0000256" key="4">
    <source>
        <dbReference type="ARBA" id="ARBA00023136"/>
    </source>
</evidence>
<keyword evidence="3 5" id="KW-1133">Transmembrane helix</keyword>
<accession>A0A7L4FGU2</accession>
<dbReference type="Pfam" id="PF07782">
    <property type="entry name" value="DC_STAMP"/>
    <property type="match status" value="1"/>
</dbReference>
<evidence type="ECO:0000313" key="8">
    <source>
        <dbReference type="Proteomes" id="UP000541332"/>
    </source>
</evidence>
<protein>
    <submittedName>
        <fullName evidence="7">DCST2 protein</fullName>
    </submittedName>
</protein>
<feature type="transmembrane region" description="Helical" evidence="5">
    <location>
        <begin position="297"/>
        <end position="314"/>
    </location>
</feature>
<evidence type="ECO:0000256" key="1">
    <source>
        <dbReference type="ARBA" id="ARBA00004141"/>
    </source>
</evidence>
<gene>
    <name evidence="7" type="primary">Dcst2</name>
    <name evidence="7" type="ORF">ALOBEC_R00386</name>
</gene>
<feature type="non-terminal residue" evidence="7">
    <location>
        <position position="557"/>
    </location>
</feature>
<keyword evidence="4 5" id="KW-0472">Membrane</keyword>
<name>A0A7L4FGU2_9COLU</name>
<feature type="domain" description="Dendritic cell-specific transmembrane protein-like" evidence="6">
    <location>
        <begin position="329"/>
        <end position="519"/>
    </location>
</feature>
<dbReference type="GO" id="GO:0016020">
    <property type="term" value="C:membrane"/>
    <property type="evidence" value="ECO:0007669"/>
    <property type="project" value="UniProtKB-SubCell"/>
</dbReference>
<keyword evidence="8" id="KW-1185">Reference proteome</keyword>
<organism evidence="7 8">
    <name type="scientific">Pampusana beccarii</name>
    <name type="common">Western bronze ground-dove</name>
    <dbReference type="NCBI Taxonomy" id="2953425"/>
    <lineage>
        <taxon>Eukaryota</taxon>
        <taxon>Metazoa</taxon>
        <taxon>Chordata</taxon>
        <taxon>Craniata</taxon>
        <taxon>Vertebrata</taxon>
        <taxon>Euteleostomi</taxon>
        <taxon>Archelosauria</taxon>
        <taxon>Archosauria</taxon>
        <taxon>Dinosauria</taxon>
        <taxon>Saurischia</taxon>
        <taxon>Theropoda</taxon>
        <taxon>Coelurosauria</taxon>
        <taxon>Aves</taxon>
        <taxon>Neognathae</taxon>
        <taxon>Neoaves</taxon>
        <taxon>Columbimorphae</taxon>
        <taxon>Columbiformes</taxon>
        <taxon>Columbidae</taxon>
        <taxon>Pampusana</taxon>
    </lineage>
</organism>
<dbReference type="OrthoDB" id="6598372at2759"/>
<evidence type="ECO:0000313" key="7">
    <source>
        <dbReference type="EMBL" id="NXW85859.1"/>
    </source>
</evidence>
<feature type="transmembrane region" description="Helical" evidence="5">
    <location>
        <begin position="71"/>
        <end position="89"/>
    </location>
</feature>
<dbReference type="PANTHER" id="PTHR21041:SF6">
    <property type="entry name" value="DC-STAMP DOMAIN-CONTAINING PROTEIN 2"/>
    <property type="match status" value="1"/>
</dbReference>
<dbReference type="InterPro" id="IPR051856">
    <property type="entry name" value="CSR-E3_Ligase_Protein"/>
</dbReference>
<dbReference type="InterPro" id="IPR012858">
    <property type="entry name" value="DC_STAMP-like"/>
</dbReference>
<keyword evidence="2 5" id="KW-0812">Transmembrane</keyword>
<evidence type="ECO:0000256" key="2">
    <source>
        <dbReference type="ARBA" id="ARBA00022692"/>
    </source>
</evidence>
<feature type="non-terminal residue" evidence="7">
    <location>
        <position position="1"/>
    </location>
</feature>
<comment type="caution">
    <text evidence="7">The sequence shown here is derived from an EMBL/GenBank/DDBJ whole genome shotgun (WGS) entry which is preliminary data.</text>
</comment>
<proteinExistence type="predicted"/>
<reference evidence="7 8" key="1">
    <citation type="submission" date="2020-02" db="EMBL/GenBank/DDBJ databases">
        <title>Bird 10,000 Genomes (B10K) Project - Family phase.</title>
        <authorList>
            <person name="Zhang G."/>
        </authorList>
    </citation>
    <scope>NUCLEOTIDE SEQUENCE [LARGE SCALE GENOMIC DNA]</scope>
    <source>
        <strain evidence="7">B10K-DU-006-06</strain>
    </source>
</reference>
<evidence type="ECO:0000259" key="6">
    <source>
        <dbReference type="Pfam" id="PF07782"/>
    </source>
</evidence>
<feature type="transmembrane region" description="Helical" evidence="5">
    <location>
        <begin position="387"/>
        <end position="408"/>
    </location>
</feature>
<dbReference type="Proteomes" id="UP000541332">
    <property type="component" value="Unassembled WGS sequence"/>
</dbReference>
<feature type="transmembrane region" description="Helical" evidence="5">
    <location>
        <begin position="475"/>
        <end position="496"/>
    </location>
</feature>
<comment type="subcellular location">
    <subcellularLocation>
        <location evidence="1">Membrane</location>
        <topology evidence="1">Multi-pass membrane protein</topology>
    </subcellularLocation>
</comment>
<dbReference type="EMBL" id="VWYH01003534">
    <property type="protein sequence ID" value="NXW85859.1"/>
    <property type="molecule type" value="Genomic_DNA"/>
</dbReference>
<evidence type="ECO:0000256" key="3">
    <source>
        <dbReference type="ARBA" id="ARBA00022989"/>
    </source>
</evidence>